<dbReference type="InterPro" id="IPR036390">
    <property type="entry name" value="WH_DNA-bd_sf"/>
</dbReference>
<dbReference type="Gene3D" id="3.30.450.40">
    <property type="match status" value="1"/>
</dbReference>
<comment type="caution">
    <text evidence="7">The sequence shown here is derived from an EMBL/GenBank/DDBJ whole genome shotgun (WGS) entry which is preliminary data.</text>
</comment>
<dbReference type="GO" id="GO:0003700">
    <property type="term" value="F:DNA-binding transcription factor activity"/>
    <property type="evidence" value="ECO:0007669"/>
    <property type="project" value="TreeGrafter"/>
</dbReference>
<dbReference type="SMART" id="SM00346">
    <property type="entry name" value="HTH_ICLR"/>
    <property type="match status" value="1"/>
</dbReference>
<dbReference type="InterPro" id="IPR050707">
    <property type="entry name" value="HTH_MetabolicPath_Reg"/>
</dbReference>
<dbReference type="Pfam" id="PF01614">
    <property type="entry name" value="IclR_C"/>
    <property type="match status" value="1"/>
</dbReference>
<dbReference type="InterPro" id="IPR014757">
    <property type="entry name" value="Tscrpt_reg_IclR_C"/>
</dbReference>
<reference evidence="7 8" key="1">
    <citation type="submission" date="2020-01" db="EMBL/GenBank/DDBJ databases">
        <title>Insect and environment-associated Actinomycetes.</title>
        <authorList>
            <person name="Currrie C."/>
            <person name="Chevrette M."/>
            <person name="Carlson C."/>
            <person name="Stubbendieck R."/>
            <person name="Wendt-Pienkowski E."/>
        </authorList>
    </citation>
    <scope>NUCLEOTIDE SEQUENCE [LARGE SCALE GENOMIC DNA]</scope>
    <source>
        <strain evidence="7 8">SID11342</strain>
    </source>
</reference>
<evidence type="ECO:0000313" key="8">
    <source>
        <dbReference type="Proteomes" id="UP000471293"/>
    </source>
</evidence>
<organism evidence="7 8">
    <name type="scientific">Streptomyces halstedii</name>
    <dbReference type="NCBI Taxonomy" id="1944"/>
    <lineage>
        <taxon>Bacteria</taxon>
        <taxon>Bacillati</taxon>
        <taxon>Actinomycetota</taxon>
        <taxon>Actinomycetes</taxon>
        <taxon>Kitasatosporales</taxon>
        <taxon>Streptomycetaceae</taxon>
        <taxon>Streptomyces</taxon>
    </lineage>
</organism>
<dbReference type="Gene3D" id="1.10.10.10">
    <property type="entry name" value="Winged helix-like DNA-binding domain superfamily/Winged helix DNA-binding domain"/>
    <property type="match status" value="1"/>
</dbReference>
<gene>
    <name evidence="7" type="ORF">G3I29_14890</name>
</gene>
<name>A0A6N9U206_STRHA</name>
<evidence type="ECO:0000256" key="3">
    <source>
        <dbReference type="ARBA" id="ARBA00023163"/>
    </source>
</evidence>
<feature type="domain" description="IclR-ED" evidence="6">
    <location>
        <begin position="88"/>
        <end position="261"/>
    </location>
</feature>
<dbReference type="Pfam" id="PF09339">
    <property type="entry name" value="HTH_IclR"/>
    <property type="match status" value="1"/>
</dbReference>
<protein>
    <submittedName>
        <fullName evidence="7">Helix-turn-helix domain-containing protein</fullName>
    </submittedName>
</protein>
<feature type="region of interest" description="Disordered" evidence="4">
    <location>
        <begin position="1"/>
        <end position="23"/>
    </location>
</feature>
<dbReference type="EMBL" id="JAAGLQ010000298">
    <property type="protein sequence ID" value="NEA16789.1"/>
    <property type="molecule type" value="Genomic_DNA"/>
</dbReference>
<dbReference type="PROSITE" id="PS51077">
    <property type="entry name" value="HTH_ICLR"/>
    <property type="match status" value="1"/>
</dbReference>
<dbReference type="InterPro" id="IPR005471">
    <property type="entry name" value="Tscrpt_reg_IclR_N"/>
</dbReference>
<keyword evidence="1" id="KW-0805">Transcription regulation</keyword>
<dbReference type="PANTHER" id="PTHR30136">
    <property type="entry name" value="HELIX-TURN-HELIX TRANSCRIPTIONAL REGULATOR, ICLR FAMILY"/>
    <property type="match status" value="1"/>
</dbReference>
<dbReference type="PANTHER" id="PTHR30136:SF8">
    <property type="entry name" value="TRANSCRIPTIONAL REGULATORY PROTEIN"/>
    <property type="match status" value="1"/>
</dbReference>
<dbReference type="AlphaFoldDB" id="A0A6N9U206"/>
<evidence type="ECO:0000256" key="2">
    <source>
        <dbReference type="ARBA" id="ARBA00023125"/>
    </source>
</evidence>
<dbReference type="InterPro" id="IPR036388">
    <property type="entry name" value="WH-like_DNA-bd_sf"/>
</dbReference>
<dbReference type="InterPro" id="IPR029016">
    <property type="entry name" value="GAF-like_dom_sf"/>
</dbReference>
<feature type="domain" description="HTH iclR-type" evidence="5">
    <location>
        <begin position="25"/>
        <end position="87"/>
    </location>
</feature>
<dbReference type="Proteomes" id="UP000471293">
    <property type="component" value="Unassembled WGS sequence"/>
</dbReference>
<evidence type="ECO:0000256" key="4">
    <source>
        <dbReference type="SAM" id="MobiDB-lite"/>
    </source>
</evidence>
<dbReference type="SUPFAM" id="SSF55781">
    <property type="entry name" value="GAF domain-like"/>
    <property type="match status" value="1"/>
</dbReference>
<keyword evidence="2" id="KW-0238">DNA-binding</keyword>
<evidence type="ECO:0000313" key="7">
    <source>
        <dbReference type="EMBL" id="NEA16789.1"/>
    </source>
</evidence>
<dbReference type="GO" id="GO:0045892">
    <property type="term" value="P:negative regulation of DNA-templated transcription"/>
    <property type="evidence" value="ECO:0007669"/>
    <property type="project" value="TreeGrafter"/>
</dbReference>
<evidence type="ECO:0000256" key="1">
    <source>
        <dbReference type="ARBA" id="ARBA00023015"/>
    </source>
</evidence>
<evidence type="ECO:0000259" key="5">
    <source>
        <dbReference type="PROSITE" id="PS51077"/>
    </source>
</evidence>
<keyword evidence="3" id="KW-0804">Transcription</keyword>
<proteinExistence type="predicted"/>
<dbReference type="SUPFAM" id="SSF46785">
    <property type="entry name" value="Winged helix' DNA-binding domain"/>
    <property type="match status" value="1"/>
</dbReference>
<sequence>MEREEASVVKPSRPSESPKGDQADIQAVSRVSQILALFTPATPELSASEVADRLQLNRTTAYRYCTSLAAAGLLERAKEPGRFIPGGLLLQLGAFAVGRRRVVNVAPRHMQALSRATQMSVVLCLWGLTGPVVSRVEEDTATVVVVSVRVGSQLSLDAAQSILFLAYHNDQLSMERLLATLPPERREQLRGQVAHVRDVGHCSLSSTPGVVAVAAPVFDEYGICATVAVIGTDNALSMADDAPELRQVMETTRLITSELGGTYLPDRPNPTATP</sequence>
<dbReference type="GO" id="GO:0003677">
    <property type="term" value="F:DNA binding"/>
    <property type="evidence" value="ECO:0007669"/>
    <property type="project" value="UniProtKB-KW"/>
</dbReference>
<dbReference type="PROSITE" id="PS51078">
    <property type="entry name" value="ICLR_ED"/>
    <property type="match status" value="1"/>
</dbReference>
<accession>A0A6N9U206</accession>
<evidence type="ECO:0000259" key="6">
    <source>
        <dbReference type="PROSITE" id="PS51078"/>
    </source>
</evidence>